<keyword evidence="3 8" id="KW-0067">ATP-binding</keyword>
<dbReference type="SUPFAM" id="SSF52374">
    <property type="entry name" value="Nucleotidylyl transferase"/>
    <property type="match status" value="1"/>
</dbReference>
<feature type="domain" description="Arginyl-tRNA synthetase catalytic core" evidence="9">
    <location>
        <begin position="88"/>
        <end position="293"/>
    </location>
</feature>
<accession>A0ABM1BZ92</accession>
<comment type="similarity">
    <text evidence="8">Belongs to the class-I aminoacyl-tRNA synthetase family.</text>
</comment>
<gene>
    <name evidence="11" type="primary">LOC106475342</name>
</gene>
<proteinExistence type="inferred from homology"/>
<evidence type="ECO:0000256" key="5">
    <source>
        <dbReference type="ARBA" id="ARBA00033033"/>
    </source>
</evidence>
<keyword evidence="10" id="KW-1185">Reference proteome</keyword>
<dbReference type="InterPro" id="IPR001278">
    <property type="entry name" value="Arg-tRNA-ligase"/>
</dbReference>
<evidence type="ECO:0000256" key="4">
    <source>
        <dbReference type="ARBA" id="ARBA00023146"/>
    </source>
</evidence>
<dbReference type="Proteomes" id="UP000694941">
    <property type="component" value="Unplaced"/>
</dbReference>
<dbReference type="GO" id="GO:0016874">
    <property type="term" value="F:ligase activity"/>
    <property type="evidence" value="ECO:0007669"/>
    <property type="project" value="UniProtKB-KW"/>
</dbReference>
<evidence type="ECO:0000256" key="8">
    <source>
        <dbReference type="RuleBase" id="RU363038"/>
    </source>
</evidence>
<evidence type="ECO:0000256" key="6">
    <source>
        <dbReference type="ARBA" id="ARBA00039495"/>
    </source>
</evidence>
<dbReference type="PROSITE" id="PS00178">
    <property type="entry name" value="AA_TRNA_LIGASE_I"/>
    <property type="match status" value="1"/>
</dbReference>
<keyword evidence="1 8" id="KW-0436">Ligase</keyword>
<organism evidence="10 11">
    <name type="scientific">Limulus polyphemus</name>
    <name type="common">Atlantic horseshoe crab</name>
    <dbReference type="NCBI Taxonomy" id="6850"/>
    <lineage>
        <taxon>Eukaryota</taxon>
        <taxon>Metazoa</taxon>
        <taxon>Ecdysozoa</taxon>
        <taxon>Arthropoda</taxon>
        <taxon>Chelicerata</taxon>
        <taxon>Merostomata</taxon>
        <taxon>Xiphosura</taxon>
        <taxon>Limulidae</taxon>
        <taxon>Limulus</taxon>
    </lineage>
</organism>
<dbReference type="GeneID" id="106475342"/>
<dbReference type="PANTHER" id="PTHR11956">
    <property type="entry name" value="ARGINYL-TRNA SYNTHETASE"/>
    <property type="match status" value="1"/>
</dbReference>
<keyword evidence="2 8" id="KW-0547">Nucleotide-binding</keyword>
<protein>
    <recommendedName>
        <fullName evidence="6">Probable arginine--tRNA ligase, mitochondrial</fullName>
    </recommendedName>
    <alternativeName>
        <fullName evidence="5">Arginyl-tRNA synthetase</fullName>
    </alternativeName>
</protein>
<dbReference type="Pfam" id="PF00750">
    <property type="entry name" value="tRNA-synt_1d"/>
    <property type="match status" value="1"/>
</dbReference>
<keyword evidence="8" id="KW-0648">Protein biosynthesis</keyword>
<evidence type="ECO:0000256" key="3">
    <source>
        <dbReference type="ARBA" id="ARBA00022840"/>
    </source>
</evidence>
<dbReference type="InterPro" id="IPR035684">
    <property type="entry name" value="ArgRS_core"/>
</dbReference>
<dbReference type="PRINTS" id="PR01038">
    <property type="entry name" value="TRNASYNTHARG"/>
</dbReference>
<dbReference type="RefSeq" id="XP_013791484.2">
    <property type="nucleotide sequence ID" value="XM_013936030.2"/>
</dbReference>
<evidence type="ECO:0000259" key="9">
    <source>
        <dbReference type="Pfam" id="PF00750"/>
    </source>
</evidence>
<sequence length="299" mass="34438">MWLAWKSLKDFDSMFLNLSSCDFLSLIKKELSKNTTGEITDVNQLNDQQQHLVFVVDNKSFVKDTLQLSSRNMEKLSEISTLLSYIPHQKVVVEYSSPNIAKAFHVGHLRSTIIGGFIANLHEFIGHDVTRLNYLGDWGTQCGLLLAGYQQFGSEDDLHQNPLYHLLRVYVMANKEAEKNSSFLDHAKHLFFQMENGEKTILTHWKKFRDLSIEEYNKVYKRLGVKFDKYESESMYSKAAKYVLERMEENGHLSTDKNNPKVLKLKLANGQEQNVTVAKSDGSTLYLSRQVYSCISTHH</sequence>
<dbReference type="PANTHER" id="PTHR11956:SF11">
    <property type="entry name" value="ARGININE--TRNA LIGASE, MITOCHONDRIAL-RELATED"/>
    <property type="match status" value="1"/>
</dbReference>
<dbReference type="InterPro" id="IPR014729">
    <property type="entry name" value="Rossmann-like_a/b/a_fold"/>
</dbReference>
<evidence type="ECO:0000256" key="7">
    <source>
        <dbReference type="ARBA" id="ARBA00049595"/>
    </source>
</evidence>
<dbReference type="Gene3D" id="3.40.50.620">
    <property type="entry name" value="HUPs"/>
    <property type="match status" value="1"/>
</dbReference>
<name>A0ABM1BZ92_LIMPO</name>
<comment type="function">
    <text evidence="7">Catalyzes the attachment of arginine to tRNA(Arg) in a two-step reaction: arginine is first activated by ATP to form Arg-AMP and then transferred to the acceptor end of tRNA(Arg).</text>
</comment>
<reference evidence="11" key="1">
    <citation type="submission" date="2025-08" db="UniProtKB">
        <authorList>
            <consortium name="RefSeq"/>
        </authorList>
    </citation>
    <scope>IDENTIFICATION</scope>
    <source>
        <tissue evidence="11">Muscle</tissue>
    </source>
</reference>
<evidence type="ECO:0000256" key="2">
    <source>
        <dbReference type="ARBA" id="ARBA00022741"/>
    </source>
</evidence>
<keyword evidence="4 8" id="KW-0030">Aminoacyl-tRNA synthetase</keyword>
<evidence type="ECO:0000313" key="10">
    <source>
        <dbReference type="Proteomes" id="UP000694941"/>
    </source>
</evidence>
<evidence type="ECO:0000256" key="1">
    <source>
        <dbReference type="ARBA" id="ARBA00022598"/>
    </source>
</evidence>
<dbReference type="InterPro" id="IPR001412">
    <property type="entry name" value="aa-tRNA-synth_I_CS"/>
</dbReference>
<evidence type="ECO:0000313" key="11">
    <source>
        <dbReference type="RefSeq" id="XP_013791484.2"/>
    </source>
</evidence>